<protein>
    <submittedName>
        <fullName evidence="1">Uncharacterized protein</fullName>
    </submittedName>
</protein>
<organism evidence="1 2">
    <name type="scientific">Vermiconidia calcicola</name>
    <dbReference type="NCBI Taxonomy" id="1690605"/>
    <lineage>
        <taxon>Eukaryota</taxon>
        <taxon>Fungi</taxon>
        <taxon>Dikarya</taxon>
        <taxon>Ascomycota</taxon>
        <taxon>Pezizomycotina</taxon>
        <taxon>Dothideomycetes</taxon>
        <taxon>Dothideomycetidae</taxon>
        <taxon>Mycosphaerellales</taxon>
        <taxon>Extremaceae</taxon>
        <taxon>Vermiconidia</taxon>
    </lineage>
</organism>
<sequence length="139" mass="15540">MALSSRFYNSLLYVVLSTSLNTWTTAYHQYLELTGLYYVAGTLRGIAGALTGSPLMDYVSEEQKGQADGAMEPEYHLPLMLPGAIKGPIGVFLYGWIAHSKIHWAVVDSGVFLFYFRKQITGQPIHACHRCKRFNSFAV</sequence>
<evidence type="ECO:0000313" key="1">
    <source>
        <dbReference type="EMBL" id="KAK3717414.1"/>
    </source>
</evidence>
<evidence type="ECO:0000313" key="2">
    <source>
        <dbReference type="Proteomes" id="UP001281147"/>
    </source>
</evidence>
<name>A0ACC3NIC1_9PEZI</name>
<proteinExistence type="predicted"/>
<keyword evidence="2" id="KW-1185">Reference proteome</keyword>
<gene>
    <name evidence="1" type="ORF">LTR37_005803</name>
</gene>
<dbReference type="Proteomes" id="UP001281147">
    <property type="component" value="Unassembled WGS sequence"/>
</dbReference>
<reference evidence="1" key="1">
    <citation type="submission" date="2023-07" db="EMBL/GenBank/DDBJ databases">
        <title>Black Yeasts Isolated from many extreme environments.</title>
        <authorList>
            <person name="Coleine C."/>
            <person name="Stajich J.E."/>
            <person name="Selbmann L."/>
        </authorList>
    </citation>
    <scope>NUCLEOTIDE SEQUENCE</scope>
    <source>
        <strain evidence="1">CCFEE 5714</strain>
    </source>
</reference>
<dbReference type="EMBL" id="JAUTXU010000037">
    <property type="protein sequence ID" value="KAK3717414.1"/>
    <property type="molecule type" value="Genomic_DNA"/>
</dbReference>
<accession>A0ACC3NIC1</accession>
<comment type="caution">
    <text evidence="1">The sequence shown here is derived from an EMBL/GenBank/DDBJ whole genome shotgun (WGS) entry which is preliminary data.</text>
</comment>